<feature type="transmembrane region" description="Helical" evidence="5">
    <location>
        <begin position="166"/>
        <end position="189"/>
    </location>
</feature>
<dbReference type="EMBL" id="CP007586">
    <property type="protein sequence ID" value="AHY16759.1"/>
    <property type="molecule type" value="Genomic_DNA"/>
</dbReference>
<dbReference type="InterPro" id="IPR027469">
    <property type="entry name" value="Cation_efflux_TMD_sf"/>
</dbReference>
<dbReference type="AlphaFoldDB" id="A0A1J0N1U4"/>
<dbReference type="KEGG" id="siz:SI82_09960"/>
<accession>A0A1J0N1U4</accession>
<feature type="domain" description="Cation efflux protein transmembrane" evidence="6">
    <location>
        <begin position="8"/>
        <end position="196"/>
    </location>
</feature>
<dbReference type="KEGG" id="sio:DW64_10035"/>
<keyword evidence="9" id="KW-1185">Reference proteome</keyword>
<name>A0A1J0N1U4_STRIN</name>
<dbReference type="eggNOG" id="COG1230">
    <property type="taxonomic scope" value="Bacteria"/>
</dbReference>
<dbReference type="EMBL" id="QLQD01000086">
    <property type="protein sequence ID" value="RLU54563.1"/>
    <property type="molecule type" value="Genomic_DNA"/>
</dbReference>
<evidence type="ECO:0000256" key="3">
    <source>
        <dbReference type="ARBA" id="ARBA00022989"/>
    </source>
</evidence>
<dbReference type="GO" id="GO:0005385">
    <property type="term" value="F:zinc ion transmembrane transporter activity"/>
    <property type="evidence" value="ECO:0007669"/>
    <property type="project" value="TreeGrafter"/>
</dbReference>
<gene>
    <name evidence="8" type="ORF">DIY07_10230</name>
    <name evidence="7" type="ORF">DQ08_10050</name>
</gene>
<dbReference type="InterPro" id="IPR002524">
    <property type="entry name" value="Cation_efflux"/>
</dbReference>
<feature type="transmembrane region" description="Helical" evidence="5">
    <location>
        <begin position="74"/>
        <end position="93"/>
    </location>
</feature>
<keyword evidence="4 5" id="KW-0472">Membrane</keyword>
<organism evidence="8 10">
    <name type="scientific">Streptococcus iniae</name>
    <name type="common">Streptococcus shiloi</name>
    <dbReference type="NCBI Taxonomy" id="1346"/>
    <lineage>
        <taxon>Bacteria</taxon>
        <taxon>Bacillati</taxon>
        <taxon>Bacillota</taxon>
        <taxon>Bacilli</taxon>
        <taxon>Lactobacillales</taxon>
        <taxon>Streptococcaceae</taxon>
        <taxon>Streptococcus</taxon>
    </lineage>
</organism>
<dbReference type="SUPFAM" id="SSF161111">
    <property type="entry name" value="Cation efflux protein transmembrane domain-like"/>
    <property type="match status" value="1"/>
</dbReference>
<reference evidence="8 10" key="2">
    <citation type="submission" date="2018-06" db="EMBL/GenBank/DDBJ databases">
        <title>Mutators as drivers of adaptation in pathogenic bacteria and a risk factor for host jumps and vaccine escape.</title>
        <authorList>
            <person name="Barnes A.C."/>
            <person name="Silayeva O."/>
        </authorList>
    </citation>
    <scope>NUCLEOTIDE SEQUENCE [LARGE SCALE GENOMIC DNA]</scope>
    <source>
        <strain evidence="8 10">QMA0445</strain>
    </source>
</reference>
<dbReference type="KEGG" id="siq:DQ08_10050"/>
<dbReference type="PANTHER" id="PTHR11562:SF17">
    <property type="entry name" value="RE54080P-RELATED"/>
    <property type="match status" value="1"/>
</dbReference>
<dbReference type="InterPro" id="IPR058533">
    <property type="entry name" value="Cation_efflux_TM"/>
</dbReference>
<comment type="subcellular location">
    <subcellularLocation>
        <location evidence="1">Membrane</location>
        <topology evidence="1">Multi-pass membrane protein</topology>
    </subcellularLocation>
</comment>
<dbReference type="InterPro" id="IPR050681">
    <property type="entry name" value="CDF/SLC30A"/>
</dbReference>
<dbReference type="Proteomes" id="UP000025245">
    <property type="component" value="Chromosome"/>
</dbReference>
<dbReference type="OrthoDB" id="9809646at2"/>
<dbReference type="RefSeq" id="WP_003100487.1">
    <property type="nucleotide sequence ID" value="NZ_CP010783.1"/>
</dbReference>
<feature type="transmembrane region" description="Helical" evidence="5">
    <location>
        <begin position="7"/>
        <end position="28"/>
    </location>
</feature>
<feature type="transmembrane region" description="Helical" evidence="5">
    <location>
        <begin position="105"/>
        <end position="127"/>
    </location>
</feature>
<sequence length="273" mass="30906">MTSEKNMLIAFLLNLTFAILEVIFGIIFHSTAVLSDALHDLGDAFAIFLSTWLEKISNKKPDHHYTLGYKPFSLLGALLTSLILISGSLFLILENISNLIHPKIVNYQGMFVLGLFALATNLLASYIVHKGKSHNERVLSLHFLEDILGWLALIFLSILLHFKPWYILDPLLSIAISLFILSKAIPLLWQNVKLLLGHIPETVNLAEIYPILEDIPYLQEINTFQVWSLDGLENRALIHIKLSDKSQTQGVKECIRKICQSQHIQEITIEIDS</sequence>
<evidence type="ECO:0000256" key="2">
    <source>
        <dbReference type="ARBA" id="ARBA00022692"/>
    </source>
</evidence>
<keyword evidence="2 5" id="KW-0812">Transmembrane</keyword>
<evidence type="ECO:0000313" key="10">
    <source>
        <dbReference type="Proteomes" id="UP000269148"/>
    </source>
</evidence>
<dbReference type="GO" id="GO:0005886">
    <property type="term" value="C:plasma membrane"/>
    <property type="evidence" value="ECO:0007669"/>
    <property type="project" value="TreeGrafter"/>
</dbReference>
<evidence type="ECO:0000259" key="6">
    <source>
        <dbReference type="Pfam" id="PF01545"/>
    </source>
</evidence>
<keyword evidence="3 5" id="KW-1133">Transmembrane helix</keyword>
<proteinExistence type="predicted"/>
<protein>
    <submittedName>
        <fullName evidence="8">Cation transporter</fullName>
    </submittedName>
</protein>
<evidence type="ECO:0000256" key="1">
    <source>
        <dbReference type="ARBA" id="ARBA00004141"/>
    </source>
</evidence>
<feature type="transmembrane region" description="Helical" evidence="5">
    <location>
        <begin position="139"/>
        <end position="160"/>
    </location>
</feature>
<dbReference type="Gene3D" id="1.20.1510.10">
    <property type="entry name" value="Cation efflux protein transmembrane domain"/>
    <property type="match status" value="1"/>
</dbReference>
<dbReference type="Pfam" id="PF01545">
    <property type="entry name" value="Cation_efflux"/>
    <property type="match status" value="1"/>
</dbReference>
<reference evidence="7 9" key="1">
    <citation type="journal article" date="2014" name="Genome Announc.">
        <title>Complete Genome Sequence of a Virulent Strain, Streptococcus iniae ISET0901, Isolated from Diseased Tilapia.</title>
        <authorList>
            <person name="Pridgeon J.W."/>
            <person name="Zhang D."/>
            <person name="Zhang L."/>
        </authorList>
    </citation>
    <scope>NUCLEOTIDE SEQUENCE [LARGE SCALE GENOMIC DNA]</scope>
    <source>
        <strain evidence="7 9">ISET0901</strain>
    </source>
</reference>
<evidence type="ECO:0000256" key="5">
    <source>
        <dbReference type="SAM" id="Phobius"/>
    </source>
</evidence>
<dbReference type="SMR" id="A0A1J0N1U4"/>
<dbReference type="Proteomes" id="UP000269148">
    <property type="component" value="Unassembled WGS sequence"/>
</dbReference>
<evidence type="ECO:0000313" key="7">
    <source>
        <dbReference type="EMBL" id="AHY16759.1"/>
    </source>
</evidence>
<evidence type="ECO:0000256" key="4">
    <source>
        <dbReference type="ARBA" id="ARBA00023136"/>
    </source>
</evidence>
<dbReference type="GeneID" id="35765355"/>
<dbReference type="NCBIfam" id="TIGR01297">
    <property type="entry name" value="CDF"/>
    <property type="match status" value="1"/>
</dbReference>
<evidence type="ECO:0000313" key="9">
    <source>
        <dbReference type="Proteomes" id="UP000025245"/>
    </source>
</evidence>
<evidence type="ECO:0000313" key="8">
    <source>
        <dbReference type="EMBL" id="RLU54563.1"/>
    </source>
</evidence>
<dbReference type="STRING" id="1346.BMF34_09995"/>
<dbReference type="PANTHER" id="PTHR11562">
    <property type="entry name" value="CATION EFFLUX PROTEIN/ ZINC TRANSPORTER"/>
    <property type="match status" value="1"/>
</dbReference>